<name>Q6IKL3_DROME</name>
<accession>Q6IKL3</accession>
<sequence length="98" mass="10936">MSLTQFPYQIDWNARIWLSMWSQWSQLIAGSELGFGLKCPGQRASNSNKHPLSPNRAILVVPQPILPAGSGSPHPCASWDFPKPPTSCFHPPKELRQN</sequence>
<proteinExistence type="predicted"/>
<protein>
    <submittedName>
        <fullName evidence="1">HDC12176</fullName>
    </submittedName>
</protein>
<reference evidence="1" key="1">
    <citation type="journal article" date="2003" name="Genome Biol.">
        <title>An integrated gene annotation and transcriptional profiling approach towards the full gene content of the Drosophila genome.</title>
        <authorList>
            <person name="Hild M."/>
            <person name="Beckmann B."/>
            <person name="Haas S.A."/>
            <person name="Koch B."/>
            <person name="Solovyev V."/>
            <person name="Busold C."/>
            <person name="Fellenberg K."/>
            <person name="Boutros M."/>
            <person name="Vingron M."/>
            <person name="Sauer F."/>
            <person name="Hoheisel J.D."/>
            <person name="Paro R."/>
        </authorList>
    </citation>
    <scope>NUCLEOTIDE SEQUENCE</scope>
</reference>
<dbReference type="AlphaFoldDB" id="Q6IKL3"/>
<organism evidence="1">
    <name type="scientific">Drosophila melanogaster</name>
    <name type="common">Fruit fly</name>
    <dbReference type="NCBI Taxonomy" id="7227"/>
    <lineage>
        <taxon>Eukaryota</taxon>
        <taxon>Metazoa</taxon>
        <taxon>Ecdysozoa</taxon>
        <taxon>Arthropoda</taxon>
        <taxon>Hexapoda</taxon>
        <taxon>Insecta</taxon>
        <taxon>Pterygota</taxon>
        <taxon>Neoptera</taxon>
        <taxon>Endopterygota</taxon>
        <taxon>Diptera</taxon>
        <taxon>Brachycera</taxon>
        <taxon>Muscomorpha</taxon>
        <taxon>Ephydroidea</taxon>
        <taxon>Drosophilidae</taxon>
        <taxon>Drosophila</taxon>
        <taxon>Sophophora</taxon>
    </lineage>
</organism>
<evidence type="ECO:0000313" key="1">
    <source>
        <dbReference type="EMBL" id="DAA03859.1"/>
    </source>
</evidence>
<gene>
    <name evidence="1" type="ORF">HDC12176</name>
</gene>
<dbReference type="EMBL" id="BK002353">
    <property type="protein sequence ID" value="DAA03859.1"/>
    <property type="molecule type" value="Genomic_DNA"/>
</dbReference>